<dbReference type="Gene3D" id="2.60.120.260">
    <property type="entry name" value="Galactose-binding domain-like"/>
    <property type="match status" value="1"/>
</dbReference>
<dbReference type="InterPro" id="IPR013783">
    <property type="entry name" value="Ig-like_fold"/>
</dbReference>
<feature type="region of interest" description="Disordered" evidence="4">
    <location>
        <begin position="422"/>
        <end position="445"/>
    </location>
</feature>
<evidence type="ECO:0000259" key="8">
    <source>
        <dbReference type="Pfam" id="PF18368"/>
    </source>
</evidence>
<dbReference type="SUPFAM" id="SSF49899">
    <property type="entry name" value="Concanavalin A-like lectins/glucanases"/>
    <property type="match status" value="1"/>
</dbReference>
<dbReference type="Gene3D" id="2.60.40.10">
    <property type="entry name" value="Immunoglobulins"/>
    <property type="match status" value="3"/>
</dbReference>
<dbReference type="InterPro" id="IPR006103">
    <property type="entry name" value="Glyco_hydro_2_cat"/>
</dbReference>
<dbReference type="Gene3D" id="2.60.120.200">
    <property type="match status" value="1"/>
</dbReference>
<dbReference type="GO" id="GO:0005975">
    <property type="term" value="P:carbohydrate metabolic process"/>
    <property type="evidence" value="ECO:0007669"/>
    <property type="project" value="InterPro"/>
</dbReference>
<dbReference type="Gene3D" id="3.20.20.80">
    <property type="entry name" value="Glycosidases"/>
    <property type="match status" value="1"/>
</dbReference>
<dbReference type="SUPFAM" id="SSF49303">
    <property type="entry name" value="beta-Galactosidase/glucuronidase domain"/>
    <property type="match status" value="3"/>
</dbReference>
<dbReference type="InterPro" id="IPR041351">
    <property type="entry name" value="Ig_GlcNase"/>
</dbReference>
<feature type="domain" description="Glycoside hydrolase family 2 immunoglobulin-like beta-sandwich" evidence="6">
    <location>
        <begin position="487"/>
        <end position="596"/>
    </location>
</feature>
<evidence type="ECO:0000259" key="9">
    <source>
        <dbReference type="Pfam" id="PF22666"/>
    </source>
</evidence>
<dbReference type="Pfam" id="PF02836">
    <property type="entry name" value="Glyco_hydro_2_C"/>
    <property type="match status" value="1"/>
</dbReference>
<dbReference type="AlphaFoldDB" id="A0AAU7DQG9"/>
<dbReference type="InterPro" id="IPR043534">
    <property type="entry name" value="EBDG/EBM"/>
</dbReference>
<feature type="chain" id="PRO_5043672108" evidence="5">
    <location>
        <begin position="19"/>
        <end position="1180"/>
    </location>
</feature>
<feature type="domain" description="Glycoside hydrolase family 2 catalytic" evidence="7">
    <location>
        <begin position="686"/>
        <end position="827"/>
    </location>
</feature>
<dbReference type="PANTHER" id="PTHR43536">
    <property type="entry name" value="MANNOSYLGLYCOPROTEIN ENDO-BETA-MANNOSIDASE"/>
    <property type="match status" value="1"/>
</dbReference>
<dbReference type="Pfam" id="PF22666">
    <property type="entry name" value="Glyco_hydro_2_N2"/>
    <property type="match status" value="1"/>
</dbReference>
<dbReference type="RefSeq" id="WP_348264773.1">
    <property type="nucleotide sequence ID" value="NZ_CP121196.1"/>
</dbReference>
<evidence type="ECO:0000259" key="7">
    <source>
        <dbReference type="Pfam" id="PF02836"/>
    </source>
</evidence>
<feature type="domain" description="Exo-beta-D-glucosaminidase Ig-fold" evidence="8">
    <location>
        <begin position="1067"/>
        <end position="1172"/>
    </location>
</feature>
<keyword evidence="3" id="KW-0326">Glycosidase</keyword>
<evidence type="ECO:0000259" key="6">
    <source>
        <dbReference type="Pfam" id="PF00703"/>
    </source>
</evidence>
<evidence type="ECO:0000313" key="10">
    <source>
        <dbReference type="EMBL" id="XBH19554.1"/>
    </source>
</evidence>
<dbReference type="Pfam" id="PF18368">
    <property type="entry name" value="Ig_GlcNase"/>
    <property type="match status" value="1"/>
</dbReference>
<dbReference type="GO" id="GO:0004553">
    <property type="term" value="F:hydrolase activity, hydrolyzing O-glycosyl compounds"/>
    <property type="evidence" value="ECO:0007669"/>
    <property type="project" value="InterPro"/>
</dbReference>
<evidence type="ECO:0000256" key="3">
    <source>
        <dbReference type="ARBA" id="ARBA00023295"/>
    </source>
</evidence>
<protein>
    <submittedName>
        <fullName evidence="10">Glycoside hydrolase family 2 TIM barrel-domain containing protein</fullName>
    </submittedName>
</protein>
<gene>
    <name evidence="10" type="ORF">P8935_09585</name>
</gene>
<feature type="signal peptide" evidence="5">
    <location>
        <begin position="1"/>
        <end position="18"/>
    </location>
</feature>
<organism evidence="10">
    <name type="scientific">Telmatobacter sp. DSM 110680</name>
    <dbReference type="NCBI Taxonomy" id="3036704"/>
    <lineage>
        <taxon>Bacteria</taxon>
        <taxon>Pseudomonadati</taxon>
        <taxon>Acidobacteriota</taxon>
        <taxon>Terriglobia</taxon>
        <taxon>Terriglobales</taxon>
        <taxon>Acidobacteriaceae</taxon>
        <taxon>Telmatobacter</taxon>
    </lineage>
</organism>
<feature type="domain" description="Beta-mannosidase-like galactose-binding" evidence="9">
    <location>
        <begin position="309"/>
        <end position="473"/>
    </location>
</feature>
<dbReference type="InterPro" id="IPR006102">
    <property type="entry name" value="Ig-like_GH2"/>
</dbReference>
<reference evidence="10" key="1">
    <citation type="submission" date="2023-03" db="EMBL/GenBank/DDBJ databases">
        <title>Edaphobacter sp.</title>
        <authorList>
            <person name="Huber K.J."/>
            <person name="Papendorf J."/>
            <person name="Pilke C."/>
            <person name="Bunk B."/>
            <person name="Sproeer C."/>
            <person name="Pester M."/>
        </authorList>
    </citation>
    <scope>NUCLEOTIDE SEQUENCE</scope>
    <source>
        <strain evidence="10">DSM 110680</strain>
    </source>
</reference>
<dbReference type="SUPFAM" id="SSF51445">
    <property type="entry name" value="(Trans)glycosidases"/>
    <property type="match status" value="1"/>
</dbReference>
<keyword evidence="5" id="KW-0732">Signal</keyword>
<name>A0AAU7DQG9_9BACT</name>
<sequence>MFSLLATFLFALGSFAGAQSIPEEAYGPYNVIVLPDGSGLSKPLAAPSGIDPRAAGFLDRMGFHAPEQREALIEGRAKWTLSFWFHSAEPVVSGTMLLAGIGDPNGEDARFVAITDNQLALWLGKAFGKPTVADMPLSEATWHSVIAVSDGDSIILYADGKQVVTAPIAQGSVAPRIEFAPQPGSGGNRHHFGGRIALLRIYREAFSPGQVASVYATKPDFSLPTYEEATPHWAVQTHAMAGQTELQDPSTLPRGKGGIQKPSAIPLRPADLHTELTGTNPWTIRGGWKLAAAPEVKASGEQISRLDFSTGNWMVATVPGTVLTTMIDRGIYPDPDYGLNNLAIPERLAHQDYWYRVAFKVPSATQGQHLTLSFEGVNYAAEVWLNGKKLGGFTGAFLRGKFDVTSLVSASSENALAVRVSPPPHPGLAQEESIKAGPGENGGVQVLDGPTFSATEGWDWIPSIRDRNTGIWQDVTLTASGAVEVGDLNVITTLPKPDRSEADIEIEVPMNNSSKGPINGDITAIFDNVHVTKNVTLAPGETVVRLKTGEFPQLKVHDPQLWWPNGYGNPALHQLNVRFTTDGKISSQQQINFGMREVSYELSLFDQTGHLRRVEVLPSRTHDASLPLINETHEGIRQIDDKTPNQTPGLADWMKHAWVHSLEAVAEGSASIRPVEGGWPGTDLVIKVNGVRIATRGGNWGMDDSRKRVSIENLEPYFRLHRDAHVNMIRDWMGQNSEENFYALADKYGLMVWNDFWESTQGYNLEAQDPQLFLENARDSILHFRHHPSIVIWCGRNEGVPQPIINEGLANLVRTLDHTRYYTGSSNQVNLRNSGPYQLQTLDTYYRINRGFSVELGIPSVPTLEGLEAFIPEPDRWPISDTWAYHDWHQQGNGTVAPFMEHMATEFGAPTGFEDFERKAQMIDYDAHRAIFEGFAAHLWQPNSARMIWMTQSAWPSTEWNFLGHDYDTQSSFYGTQKACEPVHAQLDLTDTSVDLINLSDAKSFKVETRVVSLDGKVLSDQSNQIEAVSNGRTAVGKPDLAKLAAGHTVLIVLKVMDANDKPVSDNFYWWAKDESSYRELNSLPKAQITVSISVSSDAGERKATVKIRNTSPTPALMTRLTLKDAATGERILPAYYSENYVSLLPDEERSLTIAFPSGGAKPAIGLRGWNLESRTIDVK</sequence>
<dbReference type="EMBL" id="CP121196">
    <property type="protein sequence ID" value="XBH19554.1"/>
    <property type="molecule type" value="Genomic_DNA"/>
</dbReference>
<dbReference type="InterPro" id="IPR008979">
    <property type="entry name" value="Galactose-bd-like_sf"/>
</dbReference>
<evidence type="ECO:0000256" key="4">
    <source>
        <dbReference type="SAM" id="MobiDB-lite"/>
    </source>
</evidence>
<dbReference type="InterPro" id="IPR017853">
    <property type="entry name" value="GH"/>
</dbReference>
<comment type="similarity">
    <text evidence="1">Belongs to the glycosyl hydrolase 2 family.</text>
</comment>
<proteinExistence type="inferred from homology"/>
<accession>A0AAU7DQG9</accession>
<dbReference type="Pfam" id="PF13385">
    <property type="entry name" value="Laminin_G_3"/>
    <property type="match status" value="1"/>
</dbReference>
<evidence type="ECO:0000256" key="5">
    <source>
        <dbReference type="SAM" id="SignalP"/>
    </source>
</evidence>
<dbReference type="Pfam" id="PF00703">
    <property type="entry name" value="Glyco_hydro_2"/>
    <property type="match status" value="1"/>
</dbReference>
<dbReference type="InterPro" id="IPR054593">
    <property type="entry name" value="Beta-mannosidase-like_N2"/>
</dbReference>
<dbReference type="SUPFAM" id="SSF49785">
    <property type="entry name" value="Galactose-binding domain-like"/>
    <property type="match status" value="1"/>
</dbReference>
<dbReference type="InterPro" id="IPR013320">
    <property type="entry name" value="ConA-like_dom_sf"/>
</dbReference>
<evidence type="ECO:0000256" key="2">
    <source>
        <dbReference type="ARBA" id="ARBA00022801"/>
    </source>
</evidence>
<dbReference type="InterPro" id="IPR036156">
    <property type="entry name" value="Beta-gal/glucu_dom_sf"/>
</dbReference>
<evidence type="ECO:0000256" key="1">
    <source>
        <dbReference type="ARBA" id="ARBA00007401"/>
    </source>
</evidence>
<dbReference type="PANTHER" id="PTHR43536:SF1">
    <property type="entry name" value="MANNOSYLGLYCOPROTEIN ENDO-BETA-MANNOSIDASE"/>
    <property type="match status" value="1"/>
</dbReference>
<keyword evidence="2 10" id="KW-0378">Hydrolase</keyword>